<dbReference type="GO" id="GO:0003677">
    <property type="term" value="F:DNA binding"/>
    <property type="evidence" value="ECO:0007669"/>
    <property type="project" value="UniProtKB-KW"/>
</dbReference>
<feature type="domain" description="Lsr2 DNA-binding" evidence="2">
    <location>
        <begin position="164"/>
        <end position="187"/>
    </location>
</feature>
<evidence type="ECO:0000256" key="1">
    <source>
        <dbReference type="ARBA" id="ARBA00023125"/>
    </source>
</evidence>
<proteinExistence type="predicted"/>
<keyword evidence="1" id="KW-0238">DNA-binding</keyword>
<organism evidence="3">
    <name type="scientific">Nonomuraea gerenzanensis</name>
    <dbReference type="NCBI Taxonomy" id="93944"/>
    <lineage>
        <taxon>Bacteria</taxon>
        <taxon>Bacillati</taxon>
        <taxon>Actinomycetota</taxon>
        <taxon>Actinomycetes</taxon>
        <taxon>Streptosporangiales</taxon>
        <taxon>Streptosporangiaceae</taxon>
        <taxon>Nonomuraea</taxon>
    </lineage>
</organism>
<dbReference type="AlphaFoldDB" id="A0A1M4EQD6"/>
<accession>A0A1M4EQD6</accession>
<name>A0A1M4EQD6_9ACTN</name>
<dbReference type="EMBL" id="LT559118">
    <property type="protein sequence ID" value="SBP01025.1"/>
    <property type="molecule type" value="Genomic_DNA"/>
</dbReference>
<dbReference type="Pfam" id="PF23359">
    <property type="entry name" value="Lsr2_DNA-bd"/>
    <property type="match status" value="1"/>
</dbReference>
<evidence type="ECO:0000313" key="3">
    <source>
        <dbReference type="EMBL" id="SBP01025.1"/>
    </source>
</evidence>
<evidence type="ECO:0000259" key="2">
    <source>
        <dbReference type="Pfam" id="PF23359"/>
    </source>
</evidence>
<dbReference type="Gene3D" id="4.10.320.10">
    <property type="entry name" value="E3-binding domain"/>
    <property type="match status" value="1"/>
</dbReference>
<gene>
    <name evidence="3" type="ORF">BN4615_P10541</name>
</gene>
<protein>
    <recommendedName>
        <fullName evidence="2">Lsr2 DNA-binding domain-containing protein</fullName>
    </recommendedName>
</protein>
<dbReference type="InterPro" id="IPR036625">
    <property type="entry name" value="E3-bd_dom_sf"/>
</dbReference>
<dbReference type="GO" id="GO:0016746">
    <property type="term" value="F:acyltransferase activity"/>
    <property type="evidence" value="ECO:0007669"/>
    <property type="project" value="InterPro"/>
</dbReference>
<dbReference type="InterPro" id="IPR055370">
    <property type="entry name" value="Lsr2_DNA-bd"/>
</dbReference>
<reference evidence="3" key="1">
    <citation type="submission" date="2016-04" db="EMBL/GenBank/DDBJ databases">
        <authorList>
            <person name="Evans L.H."/>
            <person name="Alamgir A."/>
            <person name="Owens N."/>
            <person name="Weber N.D."/>
            <person name="Virtaneva K."/>
            <person name="Barbian K."/>
            <person name="Babar A."/>
            <person name="Rosenke K."/>
        </authorList>
    </citation>
    <scope>NUCLEOTIDE SEQUENCE</scope>
    <source>
        <strain evidence="3">Nono1</strain>
    </source>
</reference>
<sequence length="347" mass="37272">MSTSARAVVYVSYHRLIVQEQGDAIEPSHVPNRLTASAPGAAVILTGLHTGVVDVTVRLTDTPPTGPGGEGWDEVEEVELVSFTGEMRLTGFGMNLPEELPVLTAHGPGRYGMRVHARGRGVAESGVPGVPAEFYLVTVWPVDVGPQAYARLGIGVAEELGLPDKSREIREWARQHGLPQSERGRIAGLDPRSPARPAVPAPLRAVAVADEHRLRVVNPFQDTAPAPDLPAGLVAAAPDSLVIHTLNRRGTVDVHLNWRPSALQAEARGWEESEEIEFVTTTGIMQVASLSPDDGQRPNLTCQGAGRYGLRVHGRSRGRHLSNRPRESYLLVVWPIELGAPAAGALR</sequence>
<dbReference type="RefSeq" id="WP_225269559.1">
    <property type="nucleotide sequence ID" value="NZ_CP084058.1"/>
</dbReference>